<keyword evidence="5" id="KW-0472">Membrane</keyword>
<reference evidence="9" key="1">
    <citation type="submission" date="2023-05" db="EMBL/GenBank/DDBJ databases">
        <title>Limnohabitans sp. strain HM2-2 Genome sequencing and assembly.</title>
        <authorList>
            <person name="Jung Y."/>
        </authorList>
    </citation>
    <scope>NUCLEOTIDE SEQUENCE</scope>
    <source>
        <strain evidence="9">HM2-2</strain>
    </source>
</reference>
<proteinExistence type="predicted"/>
<comment type="subcellular location">
    <subcellularLocation>
        <location evidence="1">Membrane</location>
    </subcellularLocation>
</comment>
<gene>
    <name evidence="9" type="ORF">QLQ16_09880</name>
</gene>
<feature type="domain" description="Bacterial surface antigen (D15)" evidence="8">
    <location>
        <begin position="366"/>
        <end position="590"/>
    </location>
</feature>
<feature type="signal peptide" evidence="7">
    <location>
        <begin position="1"/>
        <end position="23"/>
    </location>
</feature>
<keyword evidence="3" id="KW-0812">Transmembrane</keyword>
<dbReference type="RefSeq" id="WP_283224523.1">
    <property type="nucleotide sequence ID" value="NZ_JASGBH010000006.1"/>
</dbReference>
<organism evidence="9 10">
    <name type="scientific">Limnohabitans lacus</name>
    <dbReference type="NCBI Taxonomy" id="3045173"/>
    <lineage>
        <taxon>Bacteria</taxon>
        <taxon>Pseudomonadati</taxon>
        <taxon>Pseudomonadota</taxon>
        <taxon>Betaproteobacteria</taxon>
        <taxon>Burkholderiales</taxon>
        <taxon>Comamonadaceae</taxon>
        <taxon>Limnohabitans</taxon>
    </lineage>
</organism>
<dbReference type="Pfam" id="PF01103">
    <property type="entry name" value="Omp85"/>
    <property type="match status" value="1"/>
</dbReference>
<keyword evidence="6" id="KW-0998">Cell outer membrane</keyword>
<name>A0ABT6X7P8_9BURK</name>
<evidence type="ECO:0000313" key="9">
    <source>
        <dbReference type="EMBL" id="MDI9234145.1"/>
    </source>
</evidence>
<evidence type="ECO:0000256" key="6">
    <source>
        <dbReference type="ARBA" id="ARBA00023237"/>
    </source>
</evidence>
<keyword evidence="4 7" id="KW-0732">Signal</keyword>
<dbReference type="EMBL" id="JASGBH010000006">
    <property type="protein sequence ID" value="MDI9234145.1"/>
    <property type="molecule type" value="Genomic_DNA"/>
</dbReference>
<evidence type="ECO:0000313" key="10">
    <source>
        <dbReference type="Proteomes" id="UP001431902"/>
    </source>
</evidence>
<dbReference type="Gene3D" id="2.40.160.50">
    <property type="entry name" value="membrane protein fhac: a member of the omp85/tpsb transporter family"/>
    <property type="match status" value="1"/>
</dbReference>
<dbReference type="Proteomes" id="UP001431902">
    <property type="component" value="Unassembled WGS sequence"/>
</dbReference>
<evidence type="ECO:0000256" key="7">
    <source>
        <dbReference type="SAM" id="SignalP"/>
    </source>
</evidence>
<sequence length="593" mass="66141">MSRALGLRTLILACTLWCTQAFAQTAEPLAFELRIEANDKDIAPWMAQHLGLQRYKNLTDLDDQEMAKLLRDADEQARELLATQGYFNPQLQWQLVATPSATHLRQVDLNIDVGPLARIAAVDIRWQGDILDRPEARKQREQVLTEWALPVGQDFSQSQWSQAKTRALRLVQAERYPQARITDSQADVDAQTNQVRLSITLDSGPQVHIGPLVITGTERYSAEQVERLSHLTLGAVYKQNDLLLAQQRLVVSGFYDAVFVSLDAEGDVSAMPIKVELKEALRQKWVMGVGVRSDNGPRLTAEYTQHRIPGLDWRGVTKLSVDKVQQTWGLDLLAPPDASLWRWNGSAQLDHQQLVGYDVTSQRWRFGRTQREERTDRSYYAQYDAATSTGALVGQRESVSANYAWTWRRLDSLPFPTQGLAGSLELGTGLSLGAEREPFTRWLARGMYLLPLGRESGRLAIRAEAGSVISRDTSGLPTTQLFVAGGDNSVRGYALSSIGVTQSNGAIAAGRYISTGSIEWQRPIRWDQQRTDWESAVFVDAGAVADQMSQLKAQIGYGVGARWRSPIGPLRMDLAYGQAVHKLRLHLSVGFVF</sequence>
<evidence type="ECO:0000256" key="4">
    <source>
        <dbReference type="ARBA" id="ARBA00022729"/>
    </source>
</evidence>
<keyword evidence="2" id="KW-1134">Transmembrane beta strand</keyword>
<feature type="chain" id="PRO_5045408161" evidence="7">
    <location>
        <begin position="24"/>
        <end position="593"/>
    </location>
</feature>
<accession>A0ABT6X7P8</accession>
<evidence type="ECO:0000256" key="5">
    <source>
        <dbReference type="ARBA" id="ARBA00023136"/>
    </source>
</evidence>
<dbReference type="InterPro" id="IPR000184">
    <property type="entry name" value="Bac_surfAg_D15"/>
</dbReference>
<comment type="caution">
    <text evidence="9">The sequence shown here is derived from an EMBL/GenBank/DDBJ whole genome shotgun (WGS) entry which is preliminary data.</text>
</comment>
<dbReference type="PANTHER" id="PTHR12815:SF47">
    <property type="entry name" value="TRANSLOCATION AND ASSEMBLY MODULE SUBUNIT TAMA"/>
    <property type="match status" value="1"/>
</dbReference>
<evidence type="ECO:0000256" key="2">
    <source>
        <dbReference type="ARBA" id="ARBA00022452"/>
    </source>
</evidence>
<evidence type="ECO:0000256" key="1">
    <source>
        <dbReference type="ARBA" id="ARBA00004370"/>
    </source>
</evidence>
<evidence type="ECO:0000259" key="8">
    <source>
        <dbReference type="Pfam" id="PF01103"/>
    </source>
</evidence>
<dbReference type="Gene3D" id="3.10.20.310">
    <property type="entry name" value="membrane protein fhac"/>
    <property type="match status" value="2"/>
</dbReference>
<evidence type="ECO:0000256" key="3">
    <source>
        <dbReference type="ARBA" id="ARBA00022692"/>
    </source>
</evidence>
<keyword evidence="10" id="KW-1185">Reference proteome</keyword>
<dbReference type="InterPro" id="IPR039910">
    <property type="entry name" value="D15-like"/>
</dbReference>
<dbReference type="PANTHER" id="PTHR12815">
    <property type="entry name" value="SORTING AND ASSEMBLY MACHINERY SAMM50 PROTEIN FAMILY MEMBER"/>
    <property type="match status" value="1"/>
</dbReference>
<protein>
    <submittedName>
        <fullName evidence="9">BamA/TamA family outer membrane protein</fullName>
    </submittedName>
</protein>